<dbReference type="PANTHER" id="PTHR43289:SF6">
    <property type="entry name" value="SERINE_THREONINE-PROTEIN KINASE NEKL-3"/>
    <property type="match status" value="1"/>
</dbReference>
<dbReference type="PROSITE" id="PS00109">
    <property type="entry name" value="PROTEIN_KINASE_TYR"/>
    <property type="match status" value="1"/>
</dbReference>
<keyword evidence="1" id="KW-0808">Transferase</keyword>
<evidence type="ECO:0000313" key="7">
    <source>
        <dbReference type="Proteomes" id="UP000298646"/>
    </source>
</evidence>
<dbReference type="InterPro" id="IPR011009">
    <property type="entry name" value="Kinase-like_dom_sf"/>
</dbReference>
<organism evidence="6 7">
    <name type="scientific">Agrobacterium tumefaciens</name>
    <dbReference type="NCBI Taxonomy" id="358"/>
    <lineage>
        <taxon>Bacteria</taxon>
        <taxon>Pseudomonadati</taxon>
        <taxon>Pseudomonadota</taxon>
        <taxon>Alphaproteobacteria</taxon>
        <taxon>Hyphomicrobiales</taxon>
        <taxon>Rhizobiaceae</taxon>
        <taxon>Rhizobium/Agrobacterium group</taxon>
        <taxon>Agrobacterium</taxon>
        <taxon>Agrobacterium tumefaciens complex</taxon>
    </lineage>
</organism>
<keyword evidence="6" id="KW-0723">Serine/threonine-protein kinase</keyword>
<evidence type="ECO:0000256" key="2">
    <source>
        <dbReference type="ARBA" id="ARBA00022741"/>
    </source>
</evidence>
<keyword evidence="3 6" id="KW-0418">Kinase</keyword>
<dbReference type="Gene3D" id="1.10.510.10">
    <property type="entry name" value="Transferase(Phosphotransferase) domain 1"/>
    <property type="match status" value="1"/>
</dbReference>
<dbReference type="GO" id="GO:0004674">
    <property type="term" value="F:protein serine/threonine kinase activity"/>
    <property type="evidence" value="ECO:0007669"/>
    <property type="project" value="UniProtKB-KW"/>
</dbReference>
<reference evidence="6 7" key="1">
    <citation type="submission" date="2019-04" db="EMBL/GenBank/DDBJ databases">
        <title>Complete genome sequence of Agrobacterium tumefaciens CFBP6624.</title>
        <authorList>
            <person name="Haryono M."/>
            <person name="Lin Y.-C."/>
            <person name="Lai E.-M."/>
            <person name="Kuo C.-H."/>
        </authorList>
    </citation>
    <scope>NUCLEOTIDE SEQUENCE [LARGE SCALE GENOMIC DNA]</scope>
    <source>
        <strain evidence="6 7">CFBP6624</strain>
    </source>
</reference>
<gene>
    <name evidence="6" type="ORF">CFBP6624_21945</name>
</gene>
<dbReference type="AlphaFoldDB" id="A0AAE6BTQ6"/>
<dbReference type="SUPFAM" id="SSF56112">
    <property type="entry name" value="Protein kinase-like (PK-like)"/>
    <property type="match status" value="1"/>
</dbReference>
<feature type="domain" description="Protein kinase" evidence="5">
    <location>
        <begin position="74"/>
        <end position="305"/>
    </location>
</feature>
<dbReference type="PANTHER" id="PTHR43289">
    <property type="entry name" value="MITOGEN-ACTIVATED PROTEIN KINASE KINASE KINASE 20-RELATED"/>
    <property type="match status" value="1"/>
</dbReference>
<evidence type="ECO:0000256" key="4">
    <source>
        <dbReference type="ARBA" id="ARBA00022840"/>
    </source>
</evidence>
<evidence type="ECO:0000313" key="6">
    <source>
        <dbReference type="EMBL" id="QCM02803.1"/>
    </source>
</evidence>
<dbReference type="InterPro" id="IPR000719">
    <property type="entry name" value="Prot_kinase_dom"/>
</dbReference>
<keyword evidence="2" id="KW-0547">Nucleotide-binding</keyword>
<protein>
    <submittedName>
        <fullName evidence="6">Serine/threonine protein kinase</fullName>
    </submittedName>
</protein>
<dbReference type="InterPro" id="IPR008266">
    <property type="entry name" value="Tyr_kinase_AS"/>
</dbReference>
<accession>A0AAE6BTQ6</accession>
<dbReference type="Pfam" id="PF00069">
    <property type="entry name" value="Pkinase"/>
    <property type="match status" value="1"/>
</dbReference>
<name>A0AAE6BTQ6_AGRTU</name>
<sequence>METSVSNDELEGPDFAYLQVSTRFSELWRSIRHDGARERPAEEQNDLIDQLRNALDRKVSHFSAVKPVWIADSFAVEGIAHESETTLLLKLRHRDVGSLHALKTVPSALADDATLVQRLREEAQIGLALRHPCLVETSALLRLPDGRPGLLQPWLPLSLMSQTNIRPITLQDAVVVLRRVLDGLNAMHMQGYVHCDVTPANILLQEDDVTTGRLGDFGIALEIGQKHRQRSMAFAASAGFASPEQMQGAAANPNQDIFSVGRLASRLIATMGSLATEKLTHFASACCHDDPASRPQSAMDALQLL</sequence>
<evidence type="ECO:0000256" key="1">
    <source>
        <dbReference type="ARBA" id="ARBA00022679"/>
    </source>
</evidence>
<proteinExistence type="predicted"/>
<evidence type="ECO:0000256" key="3">
    <source>
        <dbReference type="ARBA" id="ARBA00022777"/>
    </source>
</evidence>
<dbReference type="Proteomes" id="UP000298646">
    <property type="component" value="Chromosome linear"/>
</dbReference>
<dbReference type="PROSITE" id="PS50011">
    <property type="entry name" value="PROTEIN_KINASE_DOM"/>
    <property type="match status" value="1"/>
</dbReference>
<dbReference type="EMBL" id="CP039908">
    <property type="protein sequence ID" value="QCM02803.1"/>
    <property type="molecule type" value="Genomic_DNA"/>
</dbReference>
<evidence type="ECO:0000259" key="5">
    <source>
        <dbReference type="PROSITE" id="PS50011"/>
    </source>
</evidence>
<keyword evidence="4" id="KW-0067">ATP-binding</keyword>
<dbReference type="GO" id="GO:0005524">
    <property type="term" value="F:ATP binding"/>
    <property type="evidence" value="ECO:0007669"/>
    <property type="project" value="UniProtKB-KW"/>
</dbReference>